<evidence type="ECO:0000256" key="1">
    <source>
        <dbReference type="ARBA" id="ARBA00006817"/>
    </source>
</evidence>
<proteinExistence type="inferred from homology"/>
<gene>
    <name evidence="3" type="ORF">AN277_0206835</name>
</gene>
<dbReference type="EMBL" id="LJBJ02000012">
    <property type="protein sequence ID" value="OAX51763.1"/>
    <property type="molecule type" value="Genomic_DNA"/>
</dbReference>
<accession>A0A199NT34</accession>
<organism evidence="3 4">
    <name type="scientific">Rothia kristinae</name>
    <dbReference type="NCBI Taxonomy" id="37923"/>
    <lineage>
        <taxon>Bacteria</taxon>
        <taxon>Bacillati</taxon>
        <taxon>Actinomycetota</taxon>
        <taxon>Actinomycetes</taxon>
        <taxon>Micrococcales</taxon>
        <taxon>Micrococcaceae</taxon>
        <taxon>Rothia</taxon>
    </lineage>
</organism>
<dbReference type="AlphaFoldDB" id="A0A199NT34"/>
<dbReference type="SUPFAM" id="SSF55961">
    <property type="entry name" value="Bet v1-like"/>
    <property type="match status" value="1"/>
</dbReference>
<keyword evidence="4" id="KW-1185">Reference proteome</keyword>
<dbReference type="InterPro" id="IPR023393">
    <property type="entry name" value="START-like_dom_sf"/>
</dbReference>
<comment type="caution">
    <text evidence="3">The sequence shown here is derived from an EMBL/GenBank/DDBJ whole genome shotgun (WGS) entry which is preliminary data.</text>
</comment>
<name>A0A199NT34_9MICC</name>
<dbReference type="InterPro" id="IPR013538">
    <property type="entry name" value="ASHA1/2-like_C"/>
</dbReference>
<evidence type="ECO:0000313" key="3">
    <source>
        <dbReference type="EMBL" id="OAX51763.1"/>
    </source>
</evidence>
<protein>
    <recommendedName>
        <fullName evidence="2">Activator of Hsp90 ATPase homologue 1/2-like C-terminal domain-containing protein</fullName>
    </recommendedName>
</protein>
<dbReference type="Gene3D" id="3.30.530.20">
    <property type="match status" value="1"/>
</dbReference>
<reference evidence="3" key="1">
    <citation type="submission" date="2016-06" db="EMBL/GenBank/DDBJ databases">
        <title>Identification of putative biosynthetic pathways for the production of bioactive secondary metabolites by the marine actinomycete Kocuria kristinae RUTW2-3.</title>
        <authorList>
            <person name="Waterworth S.C."/>
            <person name="Walmsley T.A."/>
            <person name="Matongo T."/>
            <person name="Davies-Coleman M.T."/>
            <person name="Dorrington R.A."/>
        </authorList>
    </citation>
    <scope>NUCLEOTIDE SEQUENCE [LARGE SCALE GENOMIC DNA]</scope>
    <source>
        <strain evidence="3">RUTW2-3</strain>
    </source>
</reference>
<feature type="domain" description="Activator of Hsp90 ATPase homologue 1/2-like C-terminal" evidence="2">
    <location>
        <begin position="35"/>
        <end position="147"/>
    </location>
</feature>
<dbReference type="RefSeq" id="WP_064725480.1">
    <property type="nucleotide sequence ID" value="NZ_CP113782.1"/>
</dbReference>
<comment type="similarity">
    <text evidence="1">Belongs to the AHA1 family.</text>
</comment>
<evidence type="ECO:0000259" key="2">
    <source>
        <dbReference type="Pfam" id="PF08327"/>
    </source>
</evidence>
<dbReference type="Proteomes" id="UP000053171">
    <property type="component" value="Unassembled WGS sequence"/>
</dbReference>
<sequence length="204" mass="22587">MSIPDPTERFERVDRHVKDNEKTHVVMLATHYTNPIAEVWDSLTEPQRLADWFGTVTGELRTGGSFAVEDRGVTGTIQYCDRHRALQLEWTEAERTGKVAVAVTTGVTGTSVTVRHTVADDQRWGQYGPAELGVAWDEALAALDVHLSGNIGHTREVLEQIHAEQGKDALRGRLVEAWRQEHVAAGAEEDDARQRSEAAARLLG</sequence>
<dbReference type="Pfam" id="PF08327">
    <property type="entry name" value="AHSA1"/>
    <property type="match status" value="1"/>
</dbReference>
<evidence type="ECO:0000313" key="4">
    <source>
        <dbReference type="Proteomes" id="UP000053171"/>
    </source>
</evidence>